<dbReference type="STRING" id="1249933.SAMN04489797_2082"/>
<dbReference type="Proteomes" id="UP000198963">
    <property type="component" value="Chromosome I"/>
</dbReference>
<gene>
    <name evidence="1" type="ORF">SAMN04489797_2082</name>
</gene>
<reference evidence="1 2" key="1">
    <citation type="submission" date="2016-10" db="EMBL/GenBank/DDBJ databases">
        <authorList>
            <person name="Varghese N."/>
            <person name="Submissions S."/>
        </authorList>
    </citation>
    <scope>NUCLEOTIDE SEQUENCE [LARGE SCALE GENOMIC DNA]</scope>
    <source>
        <strain evidence="1 2">RHA_55</strain>
    </source>
</reference>
<dbReference type="AlphaFoldDB" id="A0A1H1TYU4"/>
<protein>
    <submittedName>
        <fullName evidence="1">Uncharacterized protein</fullName>
    </submittedName>
</protein>
<proteinExistence type="predicted"/>
<organism evidence="1 2">
    <name type="scientific">Winogradskyella sediminis</name>
    <dbReference type="NCBI Taxonomy" id="1382466"/>
    <lineage>
        <taxon>Bacteria</taxon>
        <taxon>Pseudomonadati</taxon>
        <taxon>Bacteroidota</taxon>
        <taxon>Flavobacteriia</taxon>
        <taxon>Flavobacteriales</taxon>
        <taxon>Flavobacteriaceae</taxon>
        <taxon>Winogradskyella</taxon>
    </lineage>
</organism>
<keyword evidence="2" id="KW-1185">Reference proteome</keyword>
<evidence type="ECO:0000313" key="2">
    <source>
        <dbReference type="Proteomes" id="UP000198963"/>
    </source>
</evidence>
<evidence type="ECO:0000313" key="1">
    <source>
        <dbReference type="EMBL" id="SDS65435.1"/>
    </source>
</evidence>
<name>A0A1H1TYU4_9FLAO</name>
<accession>A0A1H1TYU4</accession>
<sequence length="44" mass="4932">MQGFTLLITNRNGNLPTFLAPTDLVMNVMGVIRSYDLGARGYNW</sequence>
<dbReference type="EMBL" id="LT629774">
    <property type="protein sequence ID" value="SDS65435.1"/>
    <property type="molecule type" value="Genomic_DNA"/>
</dbReference>